<feature type="transmembrane region" description="Helical" evidence="6">
    <location>
        <begin position="244"/>
        <end position="270"/>
    </location>
</feature>
<feature type="transmembrane region" description="Helical" evidence="6">
    <location>
        <begin position="728"/>
        <end position="749"/>
    </location>
</feature>
<feature type="domain" description="ABC3 transporter permease C-terminal" evidence="7">
    <location>
        <begin position="253"/>
        <end position="369"/>
    </location>
</feature>
<dbReference type="RefSeq" id="WP_270025987.1">
    <property type="nucleotide sequence ID" value="NZ_JAPDDP010000024.1"/>
</dbReference>
<feature type="transmembrane region" description="Helical" evidence="6">
    <location>
        <begin position="680"/>
        <end position="703"/>
    </location>
</feature>
<evidence type="ECO:0000256" key="2">
    <source>
        <dbReference type="ARBA" id="ARBA00022475"/>
    </source>
</evidence>
<dbReference type="AlphaFoldDB" id="A0A9X3S8L7"/>
<dbReference type="InterPro" id="IPR003838">
    <property type="entry name" value="ABC3_permease_C"/>
</dbReference>
<keyword evidence="9" id="KW-1185">Reference proteome</keyword>
<organism evidence="8 9">
    <name type="scientific">Solirubrobacter phytolaccae</name>
    <dbReference type="NCBI Taxonomy" id="1404360"/>
    <lineage>
        <taxon>Bacteria</taxon>
        <taxon>Bacillati</taxon>
        <taxon>Actinomycetota</taxon>
        <taxon>Thermoleophilia</taxon>
        <taxon>Solirubrobacterales</taxon>
        <taxon>Solirubrobacteraceae</taxon>
        <taxon>Solirubrobacter</taxon>
    </lineage>
</organism>
<comment type="subcellular location">
    <subcellularLocation>
        <location evidence="1">Cell membrane</location>
        <topology evidence="1">Multi-pass membrane protein</topology>
    </subcellularLocation>
</comment>
<feature type="transmembrane region" description="Helical" evidence="6">
    <location>
        <begin position="341"/>
        <end position="363"/>
    </location>
</feature>
<comment type="caution">
    <text evidence="8">The sequence shown here is derived from an EMBL/GenBank/DDBJ whole genome shotgun (WGS) entry which is preliminary data.</text>
</comment>
<evidence type="ECO:0000256" key="6">
    <source>
        <dbReference type="SAM" id="Phobius"/>
    </source>
</evidence>
<evidence type="ECO:0000256" key="1">
    <source>
        <dbReference type="ARBA" id="ARBA00004651"/>
    </source>
</evidence>
<dbReference type="EMBL" id="JAPDDP010000024">
    <property type="protein sequence ID" value="MDA0181638.1"/>
    <property type="molecule type" value="Genomic_DNA"/>
</dbReference>
<reference evidence="8" key="1">
    <citation type="submission" date="2022-10" db="EMBL/GenBank/DDBJ databases">
        <title>The WGS of Solirubrobacter phytolaccae KCTC 29190.</title>
        <authorList>
            <person name="Jiang Z."/>
        </authorList>
    </citation>
    <scope>NUCLEOTIDE SEQUENCE</scope>
    <source>
        <strain evidence="8">KCTC 29190</strain>
    </source>
</reference>
<feature type="transmembrane region" description="Helical" evidence="6">
    <location>
        <begin position="413"/>
        <end position="434"/>
    </location>
</feature>
<dbReference type="InterPro" id="IPR038766">
    <property type="entry name" value="Membrane_comp_ABC_pdt"/>
</dbReference>
<sequence>MLAIGLRTLRTRAGSFLGAFIMLAIVATVVASAGQLMASALRDPGPGRFARADLVVRAQSEVTLGRGEAQEIISVPRSARVSDATVTKLADLPGVERAVGDLSVPVSVSGRDAHVHGWPAAALTPYRLTEGRAPRMADEVVLDAGVAHGVHVGEAVRVVTPAGVRTLRMTGIVARQPLQSALFMTDRAARELSGGYDAVALTVAPGFDAQALRTRLGPGMEVLPRSEASAADAGNPRALAQEELFAVIGAGGGMTIFVAIFVVAGTITFITDRRRREIALLRAMGATPGQVRRMLLVETALVGLLAGAVGCGGALLLAGTLADALTNVGVAPEGFTVRPHWIAHVVGLVAGTLVALLASLVAVRRGLKVRPGEALVAAAVPQRRLGPVRAVLGLLALGGGVTLVIALSHDATAYAVLAALCFALGVATLSPLLLGHPAALLGRLIGADGASRFLAGAGLATGRFRVGAVAGPIALVVALAGAQVISIATAGEAVREVSAARVQADHVLVASSGGGLPPEIADRLGATGMVATEVFLLDRELSNGSSAWPAAGLDPETLDGTLDLDVRAGSLTDVRGDGIAVSTRLAEAGDVELGATLSARMADAGPRRLRVVAIYERALGMGDIVLPRALALEHATAPLDSAVFVRGHADVEFPTVERLTRADYFRALDSELEDGAQVQWVVAALMLLMAAMAVFNSGAMAAAERRPELVLARLAGATRGQITRAQTIEALATTAVGIVGGVAIVMASLAGIGNDAQAGTLVVPLGQTAFVLALGATLGLLGTLLPAALLGRARLTANAGLRE</sequence>
<keyword evidence="4 6" id="KW-1133">Transmembrane helix</keyword>
<feature type="transmembrane region" description="Helical" evidence="6">
    <location>
        <begin position="300"/>
        <end position="321"/>
    </location>
</feature>
<evidence type="ECO:0000256" key="5">
    <source>
        <dbReference type="ARBA" id="ARBA00023136"/>
    </source>
</evidence>
<keyword evidence="2" id="KW-1003">Cell membrane</keyword>
<evidence type="ECO:0000313" key="9">
    <source>
        <dbReference type="Proteomes" id="UP001147653"/>
    </source>
</evidence>
<evidence type="ECO:0000256" key="4">
    <source>
        <dbReference type="ARBA" id="ARBA00022989"/>
    </source>
</evidence>
<dbReference type="PANTHER" id="PTHR30287:SF1">
    <property type="entry name" value="INNER MEMBRANE PROTEIN"/>
    <property type="match status" value="1"/>
</dbReference>
<evidence type="ECO:0000259" key="7">
    <source>
        <dbReference type="Pfam" id="PF02687"/>
    </source>
</evidence>
<keyword evidence="3 6" id="KW-0812">Transmembrane</keyword>
<keyword evidence="5 6" id="KW-0472">Membrane</keyword>
<name>A0A9X3S8L7_9ACTN</name>
<evidence type="ECO:0000313" key="8">
    <source>
        <dbReference type="EMBL" id="MDA0181638.1"/>
    </source>
</evidence>
<feature type="domain" description="ABC3 transporter permease C-terminal" evidence="7">
    <location>
        <begin position="681"/>
        <end position="792"/>
    </location>
</feature>
<feature type="transmembrane region" description="Helical" evidence="6">
    <location>
        <begin position="769"/>
        <end position="790"/>
    </location>
</feature>
<dbReference type="Proteomes" id="UP001147653">
    <property type="component" value="Unassembled WGS sequence"/>
</dbReference>
<gene>
    <name evidence="8" type="ORF">OJ997_15135</name>
</gene>
<dbReference type="GO" id="GO:0005886">
    <property type="term" value="C:plasma membrane"/>
    <property type="evidence" value="ECO:0007669"/>
    <property type="project" value="UniProtKB-SubCell"/>
</dbReference>
<dbReference type="Pfam" id="PF02687">
    <property type="entry name" value="FtsX"/>
    <property type="match status" value="2"/>
</dbReference>
<evidence type="ECO:0000256" key="3">
    <source>
        <dbReference type="ARBA" id="ARBA00022692"/>
    </source>
</evidence>
<accession>A0A9X3S8L7</accession>
<feature type="transmembrane region" description="Helical" evidence="6">
    <location>
        <begin position="390"/>
        <end position="407"/>
    </location>
</feature>
<proteinExistence type="predicted"/>
<dbReference type="PANTHER" id="PTHR30287">
    <property type="entry name" value="MEMBRANE COMPONENT OF PREDICTED ABC SUPERFAMILY METABOLITE UPTAKE TRANSPORTER"/>
    <property type="match status" value="1"/>
</dbReference>
<feature type="transmembrane region" description="Helical" evidence="6">
    <location>
        <begin position="466"/>
        <end position="488"/>
    </location>
</feature>
<protein>
    <submittedName>
        <fullName evidence="8">ABC transporter permease</fullName>
    </submittedName>
</protein>